<dbReference type="InterPro" id="IPR027417">
    <property type="entry name" value="P-loop_NTPase"/>
</dbReference>
<dbReference type="SUPFAM" id="SSF52540">
    <property type="entry name" value="P-loop containing nucleoside triphosphate hydrolases"/>
    <property type="match status" value="1"/>
</dbReference>
<dbReference type="GO" id="GO:0005525">
    <property type="term" value="F:GTP binding"/>
    <property type="evidence" value="ECO:0007669"/>
    <property type="project" value="UniProtKB-KW"/>
</dbReference>
<reference evidence="5" key="2">
    <citation type="submission" date="2025-08" db="UniProtKB">
        <authorList>
            <consortium name="Ensembl"/>
        </authorList>
    </citation>
    <scope>IDENTIFICATION</scope>
</reference>
<evidence type="ECO:0000313" key="5">
    <source>
        <dbReference type="Ensembl" id="ENSPFOP00000022573.1"/>
    </source>
</evidence>
<comment type="similarity">
    <text evidence="1">Belongs to the TRAFAC class TrmE-Era-EngA-EngB-Septin-like GTPase superfamily. AIG1/Toc34/Toc159-like paraseptin GTPase family. IAN subfamily.</text>
</comment>
<dbReference type="PANTHER" id="PTHR10903">
    <property type="entry name" value="GTPASE, IMAP FAMILY MEMBER-RELATED"/>
    <property type="match status" value="1"/>
</dbReference>
<name>A0A096LTT2_POEFO</name>
<dbReference type="Proteomes" id="UP000028760">
    <property type="component" value="Unassembled WGS sequence"/>
</dbReference>
<evidence type="ECO:0000256" key="2">
    <source>
        <dbReference type="ARBA" id="ARBA00022741"/>
    </source>
</evidence>
<dbReference type="InterPro" id="IPR006703">
    <property type="entry name" value="G_AIG1"/>
</dbReference>
<evidence type="ECO:0000259" key="4">
    <source>
        <dbReference type="Pfam" id="PF04548"/>
    </source>
</evidence>
<dbReference type="Ensembl" id="ENSPFOT00000022971.1">
    <property type="protein sequence ID" value="ENSPFOP00000022573.1"/>
    <property type="gene ID" value="ENSPFOG00000021865.1"/>
</dbReference>
<keyword evidence="6" id="KW-1185">Reference proteome</keyword>
<keyword evidence="3" id="KW-0342">GTP-binding</keyword>
<feature type="domain" description="AIG1-type G" evidence="4">
    <location>
        <begin position="4"/>
        <end position="143"/>
    </location>
</feature>
<dbReference type="EMBL" id="AYCK01029713">
    <property type="status" value="NOT_ANNOTATED_CDS"/>
    <property type="molecule type" value="Genomic_DNA"/>
</dbReference>
<evidence type="ECO:0000256" key="1">
    <source>
        <dbReference type="ARBA" id="ARBA00008535"/>
    </source>
</evidence>
<dbReference type="Gene3D" id="3.40.50.300">
    <property type="entry name" value="P-loop containing nucleotide triphosphate hydrolases"/>
    <property type="match status" value="1"/>
</dbReference>
<dbReference type="Pfam" id="PF04548">
    <property type="entry name" value="AIG1"/>
    <property type="match status" value="1"/>
</dbReference>
<dbReference type="PANTHER" id="PTHR10903:SF170">
    <property type="entry name" value="GTPASE IMAP FAMILY MEMBER 7"/>
    <property type="match status" value="1"/>
</dbReference>
<organism evidence="5 6">
    <name type="scientific">Poecilia formosa</name>
    <name type="common">Amazon molly</name>
    <name type="synonym">Limia formosa</name>
    <dbReference type="NCBI Taxonomy" id="48698"/>
    <lineage>
        <taxon>Eukaryota</taxon>
        <taxon>Metazoa</taxon>
        <taxon>Chordata</taxon>
        <taxon>Craniata</taxon>
        <taxon>Vertebrata</taxon>
        <taxon>Euteleostomi</taxon>
        <taxon>Actinopterygii</taxon>
        <taxon>Neopterygii</taxon>
        <taxon>Teleostei</taxon>
        <taxon>Neoteleostei</taxon>
        <taxon>Acanthomorphata</taxon>
        <taxon>Ovalentaria</taxon>
        <taxon>Atherinomorphae</taxon>
        <taxon>Cyprinodontiformes</taxon>
        <taxon>Poeciliidae</taxon>
        <taxon>Poeciliinae</taxon>
        <taxon>Poecilia</taxon>
    </lineage>
</organism>
<proteinExistence type="inferred from homology"/>
<dbReference type="GeneTree" id="ENSGT01140000282522"/>
<keyword evidence="2" id="KW-0547">Nucleotide-binding</keyword>
<evidence type="ECO:0000313" key="6">
    <source>
        <dbReference type="Proteomes" id="UP000028760"/>
    </source>
</evidence>
<sequence length="222" mass="25447">MSELRLILLGDSWSEKSRIANSILGAPAFNTEEQPDFSMSVYEMIWKKKLVLINTPDLLHPRIPEAELKEHVELCVSLSDPGPHLFLLVVQPEGFTNEQEKRFCKVLELFSDQAFGHSVVLISKSKQKETLNEPLQELIRRCKYNSLIFKDNEILEMLKILGDFVEINNEKHLIVDHPSIKPMKDASSAAERGLRILLFGATQSKRTQLCNFIIEKKMSRLT</sequence>
<dbReference type="InterPro" id="IPR045058">
    <property type="entry name" value="GIMA/IAN/Toc"/>
</dbReference>
<dbReference type="AlphaFoldDB" id="A0A096LTT2"/>
<evidence type="ECO:0000256" key="3">
    <source>
        <dbReference type="ARBA" id="ARBA00023134"/>
    </source>
</evidence>
<accession>A0A096LTT2</accession>
<reference evidence="5" key="3">
    <citation type="submission" date="2025-09" db="UniProtKB">
        <authorList>
            <consortium name="Ensembl"/>
        </authorList>
    </citation>
    <scope>IDENTIFICATION</scope>
</reference>
<reference evidence="6" key="1">
    <citation type="submission" date="2013-10" db="EMBL/GenBank/DDBJ databases">
        <authorList>
            <person name="Schartl M."/>
            <person name="Warren W."/>
        </authorList>
    </citation>
    <scope>NUCLEOTIDE SEQUENCE [LARGE SCALE GENOMIC DNA]</scope>
    <source>
        <strain evidence="6">female</strain>
    </source>
</reference>
<protein>
    <recommendedName>
        <fullName evidence="4">AIG1-type G domain-containing protein</fullName>
    </recommendedName>
</protein>